<evidence type="ECO:0000259" key="3">
    <source>
        <dbReference type="Pfam" id="PF07687"/>
    </source>
</evidence>
<dbReference type="Gene3D" id="3.30.70.360">
    <property type="match status" value="1"/>
</dbReference>
<protein>
    <submittedName>
        <fullName evidence="4">Peptidase M20</fullName>
    </submittedName>
</protein>
<dbReference type="KEGG" id="dho:Dia5BBH33_02370"/>
<dbReference type="InterPro" id="IPR011650">
    <property type="entry name" value="Peptidase_M20_dimer"/>
</dbReference>
<dbReference type="InterPro" id="IPR036264">
    <property type="entry name" value="Bact_exopeptidase_dim_dom"/>
</dbReference>
<dbReference type="SUPFAM" id="SSF55031">
    <property type="entry name" value="Bacterial exopeptidase dimerisation domain"/>
    <property type="match status" value="1"/>
</dbReference>
<dbReference type="GO" id="GO:0046872">
    <property type="term" value="F:metal ion binding"/>
    <property type="evidence" value="ECO:0007669"/>
    <property type="project" value="UniProtKB-KW"/>
</dbReference>
<dbReference type="FunFam" id="3.30.70.360:FF:000001">
    <property type="entry name" value="N-acetyldiaminopimelate deacetylase"/>
    <property type="match status" value="1"/>
</dbReference>
<dbReference type="Gene3D" id="3.40.630.10">
    <property type="entry name" value="Zn peptidases"/>
    <property type="match status" value="1"/>
</dbReference>
<feature type="binding site" evidence="2">
    <location>
        <position position="106"/>
    </location>
    <ligand>
        <name>Mn(2+)</name>
        <dbReference type="ChEBI" id="CHEBI:29035"/>
        <label>2</label>
    </ligand>
</feature>
<dbReference type="PIRSF" id="PIRSF005962">
    <property type="entry name" value="Pept_M20D_amidohydro"/>
    <property type="match status" value="1"/>
</dbReference>
<dbReference type="Pfam" id="PF01546">
    <property type="entry name" value="Peptidase_M20"/>
    <property type="match status" value="1"/>
</dbReference>
<keyword evidence="2" id="KW-0464">Manganese</keyword>
<name>A0A8D4UTF7_9FIRM</name>
<dbReference type="Pfam" id="PF07687">
    <property type="entry name" value="M20_dimer"/>
    <property type="match status" value="1"/>
</dbReference>
<feature type="binding site" evidence="2">
    <location>
        <position position="363"/>
    </location>
    <ligand>
        <name>Mn(2+)</name>
        <dbReference type="ChEBI" id="CHEBI:29035"/>
        <label>2</label>
    </ligand>
</feature>
<keyword evidence="1" id="KW-0378">Hydrolase</keyword>
<feature type="binding site" evidence="2">
    <location>
        <position position="104"/>
    </location>
    <ligand>
        <name>Mn(2+)</name>
        <dbReference type="ChEBI" id="CHEBI:29035"/>
        <label>2</label>
    </ligand>
</feature>
<dbReference type="AlphaFoldDB" id="A0A8D4UTF7"/>
<proteinExistence type="predicted"/>
<evidence type="ECO:0000256" key="1">
    <source>
        <dbReference type="ARBA" id="ARBA00022801"/>
    </source>
</evidence>
<dbReference type="GeneID" id="92715456"/>
<organism evidence="4 5">
    <name type="scientific">Dialister hominis</name>
    <dbReference type="NCBI Taxonomy" id="2582419"/>
    <lineage>
        <taxon>Bacteria</taxon>
        <taxon>Bacillati</taxon>
        <taxon>Bacillota</taxon>
        <taxon>Negativicutes</taxon>
        <taxon>Veillonellales</taxon>
        <taxon>Veillonellaceae</taxon>
        <taxon>Dialister</taxon>
    </lineage>
</organism>
<dbReference type="InterPro" id="IPR002933">
    <property type="entry name" value="Peptidase_M20"/>
</dbReference>
<accession>A0A8D4UTF7</accession>
<evidence type="ECO:0000256" key="2">
    <source>
        <dbReference type="PIRSR" id="PIRSR005962-1"/>
    </source>
</evidence>
<gene>
    <name evidence="4" type="ORF">Dia5BBH33_02370</name>
</gene>
<evidence type="ECO:0000313" key="5">
    <source>
        <dbReference type="Proteomes" id="UP000320585"/>
    </source>
</evidence>
<keyword evidence="2" id="KW-0479">Metal-binding</keyword>
<feature type="binding site" evidence="2">
    <location>
        <position position="140"/>
    </location>
    <ligand>
        <name>Mn(2+)</name>
        <dbReference type="ChEBI" id="CHEBI:29035"/>
        <label>2</label>
    </ligand>
</feature>
<dbReference type="Proteomes" id="UP000320585">
    <property type="component" value="Chromosome"/>
</dbReference>
<dbReference type="GO" id="GO:0050118">
    <property type="term" value="F:N-acetyldiaminopimelate deacetylase activity"/>
    <property type="evidence" value="ECO:0007669"/>
    <property type="project" value="UniProtKB-ARBA"/>
</dbReference>
<dbReference type="GO" id="GO:0019877">
    <property type="term" value="P:diaminopimelate biosynthetic process"/>
    <property type="evidence" value="ECO:0007669"/>
    <property type="project" value="UniProtKB-ARBA"/>
</dbReference>
<dbReference type="PANTHER" id="PTHR11014">
    <property type="entry name" value="PEPTIDASE M20 FAMILY MEMBER"/>
    <property type="match status" value="1"/>
</dbReference>
<reference evidence="5" key="1">
    <citation type="submission" date="2019-05" db="EMBL/GenBank/DDBJ databases">
        <title>Complete genome sequencing of Dialister sp. strain 5BBH33.</title>
        <authorList>
            <person name="Sakamoto M."/>
            <person name="Murakami T."/>
            <person name="Mori H."/>
        </authorList>
    </citation>
    <scope>NUCLEOTIDE SEQUENCE [LARGE SCALE GENOMIC DNA]</scope>
    <source>
        <strain evidence="5">5BBH33</strain>
    </source>
</reference>
<keyword evidence="5" id="KW-1185">Reference proteome</keyword>
<sequence length="392" mass="42855">MYEKEVKEKTSQILPKVVGWRRHFHEYPEVSGEEKETSLYIQQVLTELGIPFETGFFGTAVLGTIKGDLPGKTVALRADMDALPVTELTGLPFASKNKGVMHACGHDGHMSILLGAAAVLQSMKSQLHGTVKLVFQPAEEEASIGGGRHIAASGKLDDIEEIYGLHVWPELPVGQVGLKKGNLMAASDRFYVHVKGKSTHAAQPHNGTDALVAAAHFIIDVQTLISREMNPMENVVCTIGLMNAGTRYNVGVEDAYLEGTVRTYTPALRDKMEQRLGELLKGLDYTFGTHSELNYVRGHSATINTPEKIDFLDEVAKTYIGKEHITHPEFPSMCAEDFSYYLEKFPGAFLWLGTGKEGTPALHNASFALDESILPLGIIMEAGACLETLAKE</sequence>
<dbReference type="SUPFAM" id="SSF53187">
    <property type="entry name" value="Zn-dependent exopeptidases"/>
    <property type="match status" value="1"/>
</dbReference>
<dbReference type="PANTHER" id="PTHR11014:SF63">
    <property type="entry name" value="METALLOPEPTIDASE, PUTATIVE (AFU_ORTHOLOGUE AFUA_6G09600)-RELATED"/>
    <property type="match status" value="1"/>
</dbReference>
<dbReference type="EMBL" id="AP019697">
    <property type="protein sequence ID" value="BBK24302.1"/>
    <property type="molecule type" value="Genomic_DNA"/>
</dbReference>
<dbReference type="OrthoDB" id="1633187at2"/>
<feature type="domain" description="Peptidase M20 dimerisation" evidence="3">
    <location>
        <begin position="190"/>
        <end position="281"/>
    </location>
</feature>
<dbReference type="CDD" id="cd03886">
    <property type="entry name" value="M20_Acy1"/>
    <property type="match status" value="1"/>
</dbReference>
<evidence type="ECO:0000313" key="4">
    <source>
        <dbReference type="EMBL" id="BBK24302.1"/>
    </source>
</evidence>
<dbReference type="RefSeq" id="WP_143332197.1">
    <property type="nucleotide sequence ID" value="NZ_AP019697.1"/>
</dbReference>
<dbReference type="InterPro" id="IPR017439">
    <property type="entry name" value="Amidohydrolase"/>
</dbReference>
<feature type="binding site" evidence="2">
    <location>
        <position position="166"/>
    </location>
    <ligand>
        <name>Mn(2+)</name>
        <dbReference type="ChEBI" id="CHEBI:29035"/>
        <label>2</label>
    </ligand>
</feature>
<comment type="cofactor">
    <cofactor evidence="2">
        <name>Mn(2+)</name>
        <dbReference type="ChEBI" id="CHEBI:29035"/>
    </cofactor>
    <text evidence="2">The Mn(2+) ion enhances activity.</text>
</comment>
<dbReference type="NCBIfam" id="TIGR01891">
    <property type="entry name" value="amidohydrolases"/>
    <property type="match status" value="1"/>
</dbReference>